<proteinExistence type="predicted"/>
<evidence type="ECO:0008006" key="3">
    <source>
        <dbReference type="Google" id="ProtNLM"/>
    </source>
</evidence>
<comment type="caution">
    <text evidence="1">The sequence shown here is derived from an EMBL/GenBank/DDBJ whole genome shotgun (WGS) entry which is preliminary data.</text>
</comment>
<dbReference type="EMBL" id="JAESHT010000016">
    <property type="protein sequence ID" value="MBL3674975.1"/>
    <property type="molecule type" value="Genomic_DNA"/>
</dbReference>
<gene>
    <name evidence="1" type="ORF">JL111_15955</name>
</gene>
<organism evidence="1 2">
    <name type="scientific">Paracoccus aerius</name>
    <dbReference type="NCBI Taxonomy" id="1915382"/>
    <lineage>
        <taxon>Bacteria</taxon>
        <taxon>Pseudomonadati</taxon>
        <taxon>Pseudomonadota</taxon>
        <taxon>Alphaproteobacteria</taxon>
        <taxon>Rhodobacterales</taxon>
        <taxon>Paracoccaceae</taxon>
        <taxon>Paracoccus</taxon>
    </lineage>
</organism>
<evidence type="ECO:0000313" key="2">
    <source>
        <dbReference type="Proteomes" id="UP000644749"/>
    </source>
</evidence>
<sequence length="56" mass="6075">MNLLQKPASLDQFAAKVWAAMNQLLWPSSACGHVFDKINAIRAAGAERTSSFVKPS</sequence>
<protein>
    <recommendedName>
        <fullName evidence="3">Site-specific DNA-methyltransferase (adenine-specific)</fullName>
    </recommendedName>
</protein>
<reference evidence="1 2" key="1">
    <citation type="submission" date="2021-01" db="EMBL/GenBank/DDBJ databases">
        <title>011410 draft genome.</title>
        <authorList>
            <person name="Lang L."/>
        </authorList>
    </citation>
    <scope>NUCLEOTIDE SEQUENCE [LARGE SCALE GENOMIC DNA]</scope>
    <source>
        <strain evidence="1 2">KCTC 42845</strain>
    </source>
</reference>
<dbReference type="Proteomes" id="UP000644749">
    <property type="component" value="Unassembled WGS sequence"/>
</dbReference>
<accession>A0ABS1S8A5</accession>
<evidence type="ECO:0000313" key="1">
    <source>
        <dbReference type="EMBL" id="MBL3674975.1"/>
    </source>
</evidence>
<dbReference type="RefSeq" id="WP_202380206.1">
    <property type="nucleotide sequence ID" value="NZ_JAESHT010000016.1"/>
</dbReference>
<name>A0ABS1S8A5_9RHOB</name>
<keyword evidence="2" id="KW-1185">Reference proteome</keyword>